<organism evidence="1 2">
    <name type="scientific">Caerostris extrusa</name>
    <name type="common">Bark spider</name>
    <name type="synonym">Caerostris bankana</name>
    <dbReference type="NCBI Taxonomy" id="172846"/>
    <lineage>
        <taxon>Eukaryota</taxon>
        <taxon>Metazoa</taxon>
        <taxon>Ecdysozoa</taxon>
        <taxon>Arthropoda</taxon>
        <taxon>Chelicerata</taxon>
        <taxon>Arachnida</taxon>
        <taxon>Araneae</taxon>
        <taxon>Araneomorphae</taxon>
        <taxon>Entelegynae</taxon>
        <taxon>Araneoidea</taxon>
        <taxon>Araneidae</taxon>
        <taxon>Caerostris</taxon>
    </lineage>
</organism>
<accession>A0AAV4S4R2</accession>
<evidence type="ECO:0000313" key="2">
    <source>
        <dbReference type="Proteomes" id="UP001054945"/>
    </source>
</evidence>
<protein>
    <submittedName>
        <fullName evidence="1">Uncharacterized protein</fullName>
    </submittedName>
</protein>
<comment type="caution">
    <text evidence="1">The sequence shown here is derived from an EMBL/GenBank/DDBJ whole genome shotgun (WGS) entry which is preliminary data.</text>
</comment>
<proteinExistence type="predicted"/>
<reference evidence="1 2" key="1">
    <citation type="submission" date="2021-06" db="EMBL/GenBank/DDBJ databases">
        <title>Caerostris extrusa draft genome.</title>
        <authorList>
            <person name="Kono N."/>
            <person name="Arakawa K."/>
        </authorList>
    </citation>
    <scope>NUCLEOTIDE SEQUENCE [LARGE SCALE GENOMIC DNA]</scope>
</reference>
<name>A0AAV4S4R2_CAEEX</name>
<sequence>MAAWKLRGGTGPLNPMMMVEECKYNLSLQRAWMRTSWCVVFPHNDSVCKICQNCLKIDVANMHQLKELDENARNRRVKDYDFVTEDRK</sequence>
<keyword evidence="2" id="KW-1185">Reference proteome</keyword>
<evidence type="ECO:0000313" key="1">
    <source>
        <dbReference type="EMBL" id="GIY27402.1"/>
    </source>
</evidence>
<gene>
    <name evidence="1" type="ORF">CEXT_798801</name>
</gene>
<dbReference type="EMBL" id="BPLR01008813">
    <property type="protein sequence ID" value="GIY27402.1"/>
    <property type="molecule type" value="Genomic_DNA"/>
</dbReference>
<dbReference type="Proteomes" id="UP001054945">
    <property type="component" value="Unassembled WGS sequence"/>
</dbReference>
<dbReference type="AlphaFoldDB" id="A0AAV4S4R2"/>